<evidence type="ECO:0000313" key="2">
    <source>
        <dbReference type="Proteomes" id="UP000775872"/>
    </source>
</evidence>
<reference evidence="1 2" key="2">
    <citation type="submission" date="2021-10" db="EMBL/GenBank/DDBJ databases">
        <authorList>
            <person name="Piombo E."/>
        </authorList>
    </citation>
    <scope>NUCLEOTIDE SEQUENCE [LARGE SCALE GENOMIC DNA]</scope>
</reference>
<dbReference type="OrthoDB" id="5146193at2759"/>
<name>A0A9N9ZIW9_9HYPO</name>
<accession>A0A9N9ZIW9</accession>
<dbReference type="AlphaFoldDB" id="A0A9N9ZIW9"/>
<dbReference type="EMBL" id="CABFOC020000074">
    <property type="protein sequence ID" value="CAH0057362.1"/>
    <property type="molecule type" value="Genomic_DNA"/>
</dbReference>
<gene>
    <name evidence="1" type="ORF">CSOL1703_00007139</name>
</gene>
<reference evidence="2" key="1">
    <citation type="submission" date="2019-06" db="EMBL/GenBank/DDBJ databases">
        <authorList>
            <person name="Broberg M."/>
        </authorList>
    </citation>
    <scope>NUCLEOTIDE SEQUENCE [LARGE SCALE GENOMIC DNA]</scope>
</reference>
<protein>
    <submittedName>
        <fullName evidence="1">Uncharacterized protein</fullName>
    </submittedName>
</protein>
<evidence type="ECO:0000313" key="1">
    <source>
        <dbReference type="EMBL" id="CAH0057362.1"/>
    </source>
</evidence>
<sequence>MLHLRGGNCSIVAAPEKLSPQEVIKLKETRFPRGSSAASQWFAMWNQLFPGHTEPQTPYKESNNIKEVISLISPTVESYFHAAFPVLSPQHRQSDVSPIKIIMDNVWRDFCNNLPTSRQGPSIERPSLDNIGHNQGSRVAPTILLSPSFTNSQHDAIAVLASPSLGNNLTSMAPTIDSTLGFGLPGIPVSINTGPHNAFFIADPFSPYIYDHTFGDADVDESGFAEFGADN</sequence>
<dbReference type="Proteomes" id="UP000775872">
    <property type="component" value="Unassembled WGS sequence"/>
</dbReference>
<organism evidence="1 2">
    <name type="scientific">Clonostachys solani</name>
    <dbReference type="NCBI Taxonomy" id="160281"/>
    <lineage>
        <taxon>Eukaryota</taxon>
        <taxon>Fungi</taxon>
        <taxon>Dikarya</taxon>
        <taxon>Ascomycota</taxon>
        <taxon>Pezizomycotina</taxon>
        <taxon>Sordariomycetes</taxon>
        <taxon>Hypocreomycetidae</taxon>
        <taxon>Hypocreales</taxon>
        <taxon>Bionectriaceae</taxon>
        <taxon>Clonostachys</taxon>
    </lineage>
</organism>
<comment type="caution">
    <text evidence="1">The sequence shown here is derived from an EMBL/GenBank/DDBJ whole genome shotgun (WGS) entry which is preliminary data.</text>
</comment>
<proteinExistence type="predicted"/>
<keyword evidence="2" id="KW-1185">Reference proteome</keyword>